<dbReference type="PANTHER" id="PTHR33121:SF15">
    <property type="entry name" value="BLUE LIGHT- AND TEMPERATURE-REGULATED ANTIREPRESSOR BLUF"/>
    <property type="match status" value="1"/>
</dbReference>
<dbReference type="InterPro" id="IPR050706">
    <property type="entry name" value="Cyclic-di-GMP_PDE-like"/>
</dbReference>
<feature type="domain" description="EAL" evidence="1">
    <location>
        <begin position="9"/>
        <end position="255"/>
    </location>
</feature>
<dbReference type="SUPFAM" id="SSF141868">
    <property type="entry name" value="EAL domain-like"/>
    <property type="match status" value="1"/>
</dbReference>
<dbReference type="EMBL" id="CYHA01000003">
    <property type="protein sequence ID" value="CUA83774.1"/>
    <property type="molecule type" value="Genomic_DNA"/>
</dbReference>
<dbReference type="Proteomes" id="UP000243535">
    <property type="component" value="Unassembled WGS sequence"/>
</dbReference>
<name>A0A0K6GYS5_9NEIS</name>
<gene>
    <name evidence="2" type="ORF">Ga0061063_1897</name>
</gene>
<evidence type="ECO:0000313" key="3">
    <source>
        <dbReference type="Proteomes" id="UP000243535"/>
    </source>
</evidence>
<dbReference type="InterPro" id="IPR035919">
    <property type="entry name" value="EAL_sf"/>
</dbReference>
<protein>
    <submittedName>
        <fullName evidence="2">EAL domain, c-di-GMP-specific phosphodiesterase class I (Or its enzymatically inactive variant)</fullName>
    </submittedName>
</protein>
<dbReference type="PANTHER" id="PTHR33121">
    <property type="entry name" value="CYCLIC DI-GMP PHOSPHODIESTERASE PDEF"/>
    <property type="match status" value="1"/>
</dbReference>
<dbReference type="Gene3D" id="3.20.20.450">
    <property type="entry name" value="EAL domain"/>
    <property type="match status" value="1"/>
</dbReference>
<reference evidence="3" key="1">
    <citation type="submission" date="2015-08" db="EMBL/GenBank/DDBJ databases">
        <authorList>
            <person name="Varghese N."/>
        </authorList>
    </citation>
    <scope>NUCLEOTIDE SEQUENCE [LARGE SCALE GENOMIC DNA]</scope>
    <source>
        <strain evidence="3">DSM 17901</strain>
    </source>
</reference>
<dbReference type="CDD" id="cd01948">
    <property type="entry name" value="EAL"/>
    <property type="match status" value="1"/>
</dbReference>
<dbReference type="InterPro" id="IPR001633">
    <property type="entry name" value="EAL_dom"/>
</dbReference>
<accession>A0A0K6GYS5</accession>
<dbReference type="Pfam" id="PF00563">
    <property type="entry name" value="EAL"/>
    <property type="match status" value="1"/>
</dbReference>
<dbReference type="RefSeq" id="WP_162838304.1">
    <property type="nucleotide sequence ID" value="NZ_CYHA01000003.1"/>
</dbReference>
<dbReference type="GO" id="GO:0071111">
    <property type="term" value="F:cyclic-guanylate-specific phosphodiesterase activity"/>
    <property type="evidence" value="ECO:0007669"/>
    <property type="project" value="InterPro"/>
</dbReference>
<evidence type="ECO:0000313" key="2">
    <source>
        <dbReference type="EMBL" id="CUA83774.1"/>
    </source>
</evidence>
<keyword evidence="3" id="KW-1185">Reference proteome</keyword>
<organism evidence="2 3">
    <name type="scientific">Gulbenkiania indica</name>
    <dbReference type="NCBI Taxonomy" id="375574"/>
    <lineage>
        <taxon>Bacteria</taxon>
        <taxon>Pseudomonadati</taxon>
        <taxon>Pseudomonadota</taxon>
        <taxon>Betaproteobacteria</taxon>
        <taxon>Neisseriales</taxon>
        <taxon>Chromobacteriaceae</taxon>
        <taxon>Gulbenkiania</taxon>
    </lineage>
</organism>
<evidence type="ECO:0000259" key="1">
    <source>
        <dbReference type="PROSITE" id="PS50883"/>
    </source>
</evidence>
<dbReference type="PROSITE" id="PS50883">
    <property type="entry name" value="EAL"/>
    <property type="match status" value="1"/>
</dbReference>
<dbReference type="SMART" id="SM00052">
    <property type="entry name" value="EAL"/>
    <property type="match status" value="1"/>
</dbReference>
<sequence>MTLSSINAAAPACRQCEAAPPLGFEFTMAFQPIVDVERREVFAYEALVRGLAGEPAADILAQVNDDNRYRFDQACRVKAVALAARAGLTAKLSINFMPNAVYNAATCIRATLQAAAEHGFPVENIIFEVAESEKATDQAHLKSIIAEYQRRGFATAIDDFGSGYSGLNFLADFQPDFIKLDMALVRNLHLHPPRQSIVRHLVTLAHELNIQLVAEGVETVEEFGFLRGLGIRLFQGFLFARPAFETFEPVLDWPD</sequence>
<dbReference type="STRING" id="375574.GCA_001418035_01689"/>
<dbReference type="AlphaFoldDB" id="A0A0K6GYS5"/>
<proteinExistence type="predicted"/>